<comment type="caution">
    <text evidence="3">The sequence shown here is derived from an EMBL/GenBank/DDBJ whole genome shotgun (WGS) entry which is preliminary data.</text>
</comment>
<dbReference type="AlphaFoldDB" id="A0A158JCA6"/>
<keyword evidence="4" id="KW-1185">Reference proteome</keyword>
<feature type="region of interest" description="Disordered" evidence="1">
    <location>
        <begin position="258"/>
        <end position="277"/>
    </location>
</feature>
<protein>
    <submittedName>
        <fullName evidence="3">Uncharacterized protein</fullName>
    </submittedName>
</protein>
<dbReference type="Proteomes" id="UP000054925">
    <property type="component" value="Unassembled WGS sequence"/>
</dbReference>
<evidence type="ECO:0000313" key="3">
    <source>
        <dbReference type="EMBL" id="SAL66437.1"/>
    </source>
</evidence>
<reference evidence="3" key="1">
    <citation type="submission" date="2016-01" db="EMBL/GenBank/DDBJ databases">
        <authorList>
            <person name="Peeters C."/>
        </authorList>
    </citation>
    <scope>NUCLEOTIDE SEQUENCE [LARGE SCALE GENOMIC DNA]</scope>
    <source>
        <strain evidence="3">LMG 22937</strain>
    </source>
</reference>
<proteinExistence type="predicted"/>
<keyword evidence="2" id="KW-0732">Signal</keyword>
<name>A0A158JCA6_9BURK</name>
<feature type="signal peptide" evidence="2">
    <location>
        <begin position="1"/>
        <end position="23"/>
    </location>
</feature>
<dbReference type="RefSeq" id="WP_087657655.1">
    <property type="nucleotide sequence ID" value="NZ_FCOL02000020.1"/>
</dbReference>
<evidence type="ECO:0000256" key="2">
    <source>
        <dbReference type="SAM" id="SignalP"/>
    </source>
</evidence>
<evidence type="ECO:0000256" key="1">
    <source>
        <dbReference type="SAM" id="MobiDB-lite"/>
    </source>
</evidence>
<dbReference type="EMBL" id="FCOL02000020">
    <property type="protein sequence ID" value="SAL66437.1"/>
    <property type="molecule type" value="Genomic_DNA"/>
</dbReference>
<gene>
    <name evidence="3" type="ORF">AWB67_03684</name>
</gene>
<evidence type="ECO:0000313" key="4">
    <source>
        <dbReference type="Proteomes" id="UP000054925"/>
    </source>
</evidence>
<feature type="chain" id="PRO_5011119567" evidence="2">
    <location>
        <begin position="24"/>
        <end position="311"/>
    </location>
</feature>
<organism evidence="3 4">
    <name type="scientific">Caballeronia terrestris</name>
    <dbReference type="NCBI Taxonomy" id="1226301"/>
    <lineage>
        <taxon>Bacteria</taxon>
        <taxon>Pseudomonadati</taxon>
        <taxon>Pseudomonadota</taxon>
        <taxon>Betaproteobacteria</taxon>
        <taxon>Burkholderiales</taxon>
        <taxon>Burkholderiaceae</taxon>
        <taxon>Caballeronia</taxon>
    </lineage>
</organism>
<accession>A0A158JCA6</accession>
<sequence>MKAIVACVAACLGELAGASLADAAIRYAQDLRPNGSILLAMSSSALLVPQRSVYDEMLMENGIEPGSSKAKLIVAWVERIHHDPTITSNMQQTRALFLGAQSRSDLVADGLARLAPPRRLQYVTLITRFLDTLVPTDCFGLNDMSEVVNHVSLGEMSETDIDEYFRMLLDAIRASASNAPLDVPTPQQSADAQTSLNNALLIELDNTEANVARYEAYMSNPRNAAPDDACWAIRVTMHAILAMPEPYRDVVLRNTVSPRNRRVTPDTRGSPMKESVPALPQTRIRITHAGACLQSARFNISLLEGRTGAVF</sequence>
<dbReference type="OrthoDB" id="9085269at2"/>